<evidence type="ECO:0000256" key="1">
    <source>
        <dbReference type="SAM" id="MobiDB-lite"/>
    </source>
</evidence>
<feature type="compositionally biased region" description="Low complexity" evidence="1">
    <location>
        <begin position="14"/>
        <end position="23"/>
    </location>
</feature>
<dbReference type="Proteomes" id="UP000063308">
    <property type="component" value="Chromosome"/>
</dbReference>
<organism evidence="2 3">
    <name type="scientific">Bradyrhizobium diazoefficiens</name>
    <dbReference type="NCBI Taxonomy" id="1355477"/>
    <lineage>
        <taxon>Bacteria</taxon>
        <taxon>Pseudomonadati</taxon>
        <taxon>Pseudomonadota</taxon>
        <taxon>Alphaproteobacteria</taxon>
        <taxon>Hyphomicrobiales</taxon>
        <taxon>Nitrobacteraceae</taxon>
        <taxon>Bradyrhizobium</taxon>
    </lineage>
</organism>
<gene>
    <name evidence="2" type="ORF">NK6_8504</name>
</gene>
<evidence type="ECO:0000313" key="2">
    <source>
        <dbReference type="EMBL" id="BAR61653.1"/>
    </source>
</evidence>
<dbReference type="AlphaFoldDB" id="A0A0E4FXF9"/>
<evidence type="ECO:0000313" key="3">
    <source>
        <dbReference type="Proteomes" id="UP000063308"/>
    </source>
</evidence>
<feature type="region of interest" description="Disordered" evidence="1">
    <location>
        <begin position="1"/>
        <end position="55"/>
    </location>
</feature>
<reference evidence="2 3" key="1">
    <citation type="submission" date="2014-11" db="EMBL/GenBank/DDBJ databases">
        <title>Symbiosis island explosion on the genome of extra-slow-growing strains of soybean bradyrhizobia with massive insertion sequences.</title>
        <authorList>
            <person name="Iida T."/>
            <person name="Minamisawa K."/>
        </authorList>
    </citation>
    <scope>NUCLEOTIDE SEQUENCE [LARGE SCALE GENOMIC DNA]</scope>
    <source>
        <strain evidence="2 3">NK6</strain>
    </source>
</reference>
<feature type="compositionally biased region" description="Polar residues" evidence="1">
    <location>
        <begin position="1"/>
        <end position="10"/>
    </location>
</feature>
<protein>
    <submittedName>
        <fullName evidence="2">Uncharacterized protein</fullName>
    </submittedName>
</protein>
<proteinExistence type="predicted"/>
<feature type="compositionally biased region" description="Low complexity" evidence="1">
    <location>
        <begin position="31"/>
        <end position="44"/>
    </location>
</feature>
<name>A0A0E4FXF9_9BRAD</name>
<dbReference type="EMBL" id="AP014685">
    <property type="protein sequence ID" value="BAR61653.1"/>
    <property type="molecule type" value="Genomic_DNA"/>
</dbReference>
<sequence>MSFLSSSPSEPATPVAQASEPVASPAPAPAPEAASETPAAPRRAGWWSRRFGGGE</sequence>
<accession>A0A0E4FXF9</accession>